<dbReference type="Pfam" id="PF13614">
    <property type="entry name" value="AAA_31"/>
    <property type="match status" value="1"/>
</dbReference>
<protein>
    <submittedName>
        <fullName evidence="3">ParA family protein</fullName>
    </submittedName>
</protein>
<dbReference type="OrthoDB" id="9815116at2"/>
<dbReference type="CDD" id="cd02042">
    <property type="entry name" value="ParAB_family"/>
    <property type="match status" value="1"/>
</dbReference>
<proteinExistence type="predicted"/>
<evidence type="ECO:0000259" key="2">
    <source>
        <dbReference type="Pfam" id="PF13614"/>
    </source>
</evidence>
<name>A0A346NJQ6_9ALTE</name>
<comment type="similarity">
    <text evidence="1">To B.subtilis soj.</text>
</comment>
<dbReference type="SUPFAM" id="SSF52540">
    <property type="entry name" value="P-loop containing nucleoside triphosphate hydrolases"/>
    <property type="match status" value="1"/>
</dbReference>
<dbReference type="AlphaFoldDB" id="A0A346NJQ6"/>
<dbReference type="PANTHER" id="PTHR13696:SF69">
    <property type="entry name" value="PLASMID PARTITIONING PROTEIN-RELATED"/>
    <property type="match status" value="1"/>
</dbReference>
<gene>
    <name evidence="3" type="ORF">D0Y50_04835</name>
</gene>
<dbReference type="RefSeq" id="WP_108567829.1">
    <property type="nucleotide sequence ID" value="NZ_CP031769.1"/>
</dbReference>
<accession>A0A346NJQ6</accession>
<dbReference type="Proteomes" id="UP000262073">
    <property type="component" value="Chromosome"/>
</dbReference>
<dbReference type="Gene3D" id="3.40.50.300">
    <property type="entry name" value="P-loop containing nucleotide triphosphate hydrolases"/>
    <property type="match status" value="1"/>
</dbReference>
<dbReference type="KEGG" id="salm:D0Y50_04835"/>
<dbReference type="EMBL" id="CP031769">
    <property type="protein sequence ID" value="AXR05763.1"/>
    <property type="molecule type" value="Genomic_DNA"/>
</dbReference>
<dbReference type="PANTHER" id="PTHR13696">
    <property type="entry name" value="P-LOOP CONTAINING NUCLEOSIDE TRIPHOSPHATE HYDROLASE"/>
    <property type="match status" value="1"/>
</dbReference>
<evidence type="ECO:0000256" key="1">
    <source>
        <dbReference type="ARBA" id="ARBA00060876"/>
    </source>
</evidence>
<dbReference type="InterPro" id="IPR027417">
    <property type="entry name" value="P-loop_NTPase"/>
</dbReference>
<dbReference type="InterPro" id="IPR025669">
    <property type="entry name" value="AAA_dom"/>
</dbReference>
<organism evidence="3 4">
    <name type="scientific">Salinimonas sediminis</name>
    <dbReference type="NCBI Taxonomy" id="2303538"/>
    <lineage>
        <taxon>Bacteria</taxon>
        <taxon>Pseudomonadati</taxon>
        <taxon>Pseudomonadota</taxon>
        <taxon>Gammaproteobacteria</taxon>
        <taxon>Alteromonadales</taxon>
        <taxon>Alteromonadaceae</taxon>
        <taxon>Alteromonas/Salinimonas group</taxon>
        <taxon>Salinimonas</taxon>
    </lineage>
</organism>
<evidence type="ECO:0000313" key="4">
    <source>
        <dbReference type="Proteomes" id="UP000262073"/>
    </source>
</evidence>
<keyword evidence="4" id="KW-1185">Reference proteome</keyword>
<dbReference type="InterPro" id="IPR050678">
    <property type="entry name" value="DNA_Partitioning_ATPase"/>
</dbReference>
<evidence type="ECO:0000313" key="3">
    <source>
        <dbReference type="EMBL" id="AXR05763.1"/>
    </source>
</evidence>
<reference evidence="3 4" key="1">
    <citation type="submission" date="2018-08" db="EMBL/GenBank/DDBJ databases">
        <title>Salinimonas sediminis sp. nov., a piezophilic bacterium isolated from a deep-sea sediment sample from the New Britain Trench.</title>
        <authorList>
            <person name="Cao J."/>
        </authorList>
    </citation>
    <scope>NUCLEOTIDE SEQUENCE [LARGE SCALE GENOMIC DNA]</scope>
    <source>
        <strain evidence="3 4">N102</strain>
    </source>
</reference>
<dbReference type="FunFam" id="3.40.50.300:FF:000285">
    <property type="entry name" value="Sporulation initiation inhibitor Soj"/>
    <property type="match status" value="1"/>
</dbReference>
<sequence>MKIWTIANQKGGVGKTTTTVTLGGLLAQHNQRVLLVDTDPHASLSYYFGIDAEEQSASVYDIFINKDPITADKVLDCLCPTKVDGLFVLPATMALATLDRQMGSAPGMGLILKKALACVADEFDFVLLDCPPVLGVLMVNALAACHKVIIPVQTEFLALKGLDRMVHTLTIMGRSLNKTFDTIIVPTMFDRRTRAALQAQAKLMTDYTDNVWQGMIPVDTHFRDASLGQLPASVLYPRTRGVGAYRLLLKTLGAGVGDEQ</sequence>
<feature type="domain" description="AAA" evidence="2">
    <location>
        <begin position="1"/>
        <end position="180"/>
    </location>
</feature>